<feature type="domain" description="Acyltransferase 3" evidence="4">
    <location>
        <begin position="6"/>
        <end position="328"/>
    </location>
</feature>
<feature type="chain" id="PRO_5026955920" evidence="3">
    <location>
        <begin position="24"/>
        <end position="370"/>
    </location>
</feature>
<protein>
    <submittedName>
        <fullName evidence="5">Acyltransferase</fullName>
    </submittedName>
</protein>
<dbReference type="GO" id="GO:0016747">
    <property type="term" value="F:acyltransferase activity, transferring groups other than amino-acyl groups"/>
    <property type="evidence" value="ECO:0007669"/>
    <property type="project" value="InterPro"/>
</dbReference>
<feature type="transmembrane region" description="Helical" evidence="2">
    <location>
        <begin position="82"/>
        <end position="101"/>
    </location>
</feature>
<name>A0A6N6MI43_9HYPH</name>
<feature type="transmembrane region" description="Helical" evidence="2">
    <location>
        <begin position="161"/>
        <end position="178"/>
    </location>
</feature>
<feature type="region of interest" description="Disordered" evidence="1">
    <location>
        <begin position="351"/>
        <end position="370"/>
    </location>
</feature>
<dbReference type="InterPro" id="IPR050879">
    <property type="entry name" value="Acyltransferase_3"/>
</dbReference>
<dbReference type="PANTHER" id="PTHR23028">
    <property type="entry name" value="ACETYLTRANSFERASE"/>
    <property type="match status" value="1"/>
</dbReference>
<evidence type="ECO:0000256" key="1">
    <source>
        <dbReference type="SAM" id="MobiDB-lite"/>
    </source>
</evidence>
<dbReference type="EMBL" id="VZZJ01000037">
    <property type="protein sequence ID" value="KAB1069585.1"/>
    <property type="molecule type" value="Genomic_DNA"/>
</dbReference>
<evidence type="ECO:0000313" key="5">
    <source>
        <dbReference type="EMBL" id="KAB1069585.1"/>
    </source>
</evidence>
<gene>
    <name evidence="5" type="ORF">F6X51_25085</name>
</gene>
<evidence type="ECO:0000259" key="4">
    <source>
        <dbReference type="Pfam" id="PF01757"/>
    </source>
</evidence>
<feature type="signal peptide" evidence="3">
    <location>
        <begin position="1"/>
        <end position="23"/>
    </location>
</feature>
<proteinExistence type="predicted"/>
<keyword evidence="2" id="KW-0472">Membrane</keyword>
<feature type="transmembrane region" description="Helical" evidence="2">
    <location>
        <begin position="252"/>
        <end position="271"/>
    </location>
</feature>
<dbReference type="GO" id="GO:0016020">
    <property type="term" value="C:membrane"/>
    <property type="evidence" value="ECO:0007669"/>
    <property type="project" value="TreeGrafter"/>
</dbReference>
<feature type="transmembrane region" description="Helical" evidence="2">
    <location>
        <begin position="227"/>
        <end position="246"/>
    </location>
</feature>
<dbReference type="Pfam" id="PF01757">
    <property type="entry name" value="Acyl_transf_3"/>
    <property type="match status" value="1"/>
</dbReference>
<keyword evidence="6" id="KW-1185">Reference proteome</keyword>
<dbReference type="InterPro" id="IPR002656">
    <property type="entry name" value="Acyl_transf_3_dom"/>
</dbReference>
<dbReference type="AlphaFoldDB" id="A0A6N6MI43"/>
<feature type="transmembrane region" description="Helical" evidence="2">
    <location>
        <begin position="135"/>
        <end position="154"/>
    </location>
</feature>
<dbReference type="GO" id="GO:0000271">
    <property type="term" value="P:polysaccharide biosynthetic process"/>
    <property type="evidence" value="ECO:0007669"/>
    <property type="project" value="TreeGrafter"/>
</dbReference>
<keyword evidence="2" id="KW-0812">Transmembrane</keyword>
<feature type="transmembrane region" description="Helical" evidence="2">
    <location>
        <begin position="317"/>
        <end position="340"/>
    </location>
</feature>
<keyword evidence="3" id="KW-0732">Signal</keyword>
<dbReference type="RefSeq" id="WP_150966599.1">
    <property type="nucleotide sequence ID" value="NZ_VZZJ01000037.1"/>
</dbReference>
<evidence type="ECO:0000313" key="6">
    <source>
        <dbReference type="Proteomes" id="UP000441523"/>
    </source>
</evidence>
<keyword evidence="5" id="KW-0012">Acyltransferase</keyword>
<accession>A0A6N6MI43</accession>
<comment type="caution">
    <text evidence="5">The sequence shown here is derived from an EMBL/GenBank/DDBJ whole genome shotgun (WGS) entry which is preliminary data.</text>
</comment>
<keyword evidence="2" id="KW-1133">Transmembrane helix</keyword>
<feature type="transmembrane region" description="Helical" evidence="2">
    <location>
        <begin position="33"/>
        <end position="62"/>
    </location>
</feature>
<reference evidence="5 6" key="1">
    <citation type="submission" date="2019-09" db="EMBL/GenBank/DDBJ databases">
        <title>YIM 132548 draft genome.</title>
        <authorList>
            <person name="Jiang L."/>
        </authorList>
    </citation>
    <scope>NUCLEOTIDE SEQUENCE [LARGE SCALE GENOMIC DNA]</scope>
    <source>
        <strain evidence="5 6">YIM 132548</strain>
    </source>
</reference>
<feature type="transmembrane region" description="Helical" evidence="2">
    <location>
        <begin position="198"/>
        <end position="215"/>
    </location>
</feature>
<keyword evidence="5" id="KW-0808">Transferase</keyword>
<evidence type="ECO:0000256" key="3">
    <source>
        <dbReference type="SAM" id="SignalP"/>
    </source>
</evidence>
<dbReference type="PANTHER" id="PTHR23028:SF53">
    <property type="entry name" value="ACYL_TRANSF_3 DOMAIN-CONTAINING PROTEIN"/>
    <property type="match status" value="1"/>
</dbReference>
<feature type="transmembrane region" description="Helical" evidence="2">
    <location>
        <begin position="283"/>
        <end position="305"/>
    </location>
</feature>
<dbReference type="Proteomes" id="UP000441523">
    <property type="component" value="Unassembled WGS sequence"/>
</dbReference>
<organism evidence="5 6">
    <name type="scientific">Methylobacterium planeticum</name>
    <dbReference type="NCBI Taxonomy" id="2615211"/>
    <lineage>
        <taxon>Bacteria</taxon>
        <taxon>Pseudomonadati</taxon>
        <taxon>Pseudomonadota</taxon>
        <taxon>Alphaproteobacteria</taxon>
        <taxon>Hyphomicrobiales</taxon>
        <taxon>Methylobacteriaceae</taxon>
        <taxon>Methylobacterium</taxon>
    </lineage>
</organism>
<sequence>MRKIVNLHILRALATIVVASAHAITRTNQWSELPAIIYVMADVMGAMAVDTFFVISGFIMIFTSSDLFGGRTGVAEFARRRLIRIVPLYWLATATEIALRARHHNAPGLSEVFHTLFFVPQVTHPGEPLRPVVGVGWTLNYEALFYVMFGLALFLPRRIGVPALLAAIAALVAAGGFVKPLTDTSAPTTVVTFLTDRIMLMFALGIVAGLVYERAGEDRRGFIRHPFRLAFALCGGSIAVLFAAGAGTHPPLGWELLLRAAVLLVAMVCLFGAPSPSGAPTRILSHLADASYSIYLFHFIIIVGLEKVWLAVFGAHGPVACVLTLAAAAHAGGLLIHLTIERPTTRLLQSLTRSQPTRDTAPAGVRRVGL</sequence>
<evidence type="ECO:0000256" key="2">
    <source>
        <dbReference type="SAM" id="Phobius"/>
    </source>
</evidence>